<name>A0ABY7EC29_MYAAR</name>
<reference evidence="1" key="1">
    <citation type="submission" date="2022-11" db="EMBL/GenBank/DDBJ databases">
        <title>Centuries of genome instability and evolution in soft-shell clam transmissible cancer (bioRxiv).</title>
        <authorList>
            <person name="Hart S.F.M."/>
            <person name="Yonemitsu M.A."/>
            <person name="Giersch R.M."/>
            <person name="Beal B.F."/>
            <person name="Arriagada G."/>
            <person name="Davis B.W."/>
            <person name="Ostrander E.A."/>
            <person name="Goff S.P."/>
            <person name="Metzger M.J."/>
        </authorList>
    </citation>
    <scope>NUCLEOTIDE SEQUENCE</scope>
    <source>
        <strain evidence="1">MELC-2E11</strain>
        <tissue evidence="1">Siphon/mantle</tissue>
    </source>
</reference>
<dbReference type="Proteomes" id="UP001164746">
    <property type="component" value="Chromosome 5"/>
</dbReference>
<proteinExistence type="predicted"/>
<organism evidence="1 2">
    <name type="scientific">Mya arenaria</name>
    <name type="common">Soft-shell clam</name>
    <dbReference type="NCBI Taxonomy" id="6604"/>
    <lineage>
        <taxon>Eukaryota</taxon>
        <taxon>Metazoa</taxon>
        <taxon>Spiralia</taxon>
        <taxon>Lophotrochozoa</taxon>
        <taxon>Mollusca</taxon>
        <taxon>Bivalvia</taxon>
        <taxon>Autobranchia</taxon>
        <taxon>Heteroconchia</taxon>
        <taxon>Euheterodonta</taxon>
        <taxon>Imparidentia</taxon>
        <taxon>Neoheterodontei</taxon>
        <taxon>Myida</taxon>
        <taxon>Myoidea</taxon>
        <taxon>Myidae</taxon>
        <taxon>Mya</taxon>
    </lineage>
</organism>
<sequence length="426" mass="47916">MPGISFVHHISTFSKRAKKRFRLLPFKLDILLFLFPFPIPFQCFSLFSENGSYYFTLINAKAIYNNTLFYAECAYNPSMKSQIIELDLEVPQNSVVVGPQYGDFFKTKCVYADAGIDIFCKTDTGIDPVSVSFSVGGKVLPLLADGKEPELRKLDNTRLRLKKEMAGSNLTCKVVYSANKAPVEFTAHLCYLEFGTGPTLIEPSCFYGDDSTATCEMHNIRPVQKIEIRVNDRILKVQQQDEYDRSKNTFSSKATLKTASKEWNGTEMCCTSRIGNNNIGRSICKPILMSCMQTNERSSLFVSFWLPIIAVYQTSARDKTRSNMNKHEPVYSTIDDPIDTAIRSTMTFSRQMSASAQSTGYMTPISRTTTSEQITLTNLRKIDSVHITTNDEPHTSEIARQDKVNDADAPTANKEYIDMSGSTHIT</sequence>
<keyword evidence="2" id="KW-1185">Reference proteome</keyword>
<dbReference type="EMBL" id="CP111016">
    <property type="protein sequence ID" value="WAR06226.1"/>
    <property type="molecule type" value="Genomic_DNA"/>
</dbReference>
<evidence type="ECO:0000313" key="2">
    <source>
        <dbReference type="Proteomes" id="UP001164746"/>
    </source>
</evidence>
<evidence type="ECO:0000313" key="1">
    <source>
        <dbReference type="EMBL" id="WAR06226.1"/>
    </source>
</evidence>
<accession>A0ABY7EC29</accession>
<protein>
    <submittedName>
        <fullName evidence="1">Uncharacterized protein</fullName>
    </submittedName>
</protein>
<gene>
    <name evidence="1" type="ORF">MAR_021595</name>
</gene>